<comment type="caution">
    <text evidence="1">The sequence shown here is derived from an EMBL/GenBank/DDBJ whole genome shotgun (WGS) entry which is preliminary data.</text>
</comment>
<accession>A0ABR1CCY5</accession>
<organism evidence="1 2">
    <name type="scientific">Necator americanus</name>
    <name type="common">Human hookworm</name>
    <dbReference type="NCBI Taxonomy" id="51031"/>
    <lineage>
        <taxon>Eukaryota</taxon>
        <taxon>Metazoa</taxon>
        <taxon>Ecdysozoa</taxon>
        <taxon>Nematoda</taxon>
        <taxon>Chromadorea</taxon>
        <taxon>Rhabditida</taxon>
        <taxon>Rhabditina</taxon>
        <taxon>Rhabditomorpha</taxon>
        <taxon>Strongyloidea</taxon>
        <taxon>Ancylostomatidae</taxon>
        <taxon>Bunostominae</taxon>
        <taxon>Necator</taxon>
    </lineage>
</organism>
<protein>
    <submittedName>
        <fullName evidence="1">Uncharacterized protein</fullName>
    </submittedName>
</protein>
<gene>
    <name evidence="1" type="primary">Necator_chrII.g6971</name>
    <name evidence="1" type="ORF">RB195_019178</name>
</gene>
<name>A0ABR1CCY5_NECAM</name>
<reference evidence="1 2" key="1">
    <citation type="submission" date="2023-08" db="EMBL/GenBank/DDBJ databases">
        <title>A Necator americanus chromosomal reference genome.</title>
        <authorList>
            <person name="Ilik V."/>
            <person name="Petrzelkova K.J."/>
            <person name="Pardy F."/>
            <person name="Fuh T."/>
            <person name="Niatou-Singa F.S."/>
            <person name="Gouil Q."/>
            <person name="Baker L."/>
            <person name="Ritchie M.E."/>
            <person name="Jex A.R."/>
            <person name="Gazzola D."/>
            <person name="Li H."/>
            <person name="Toshio Fujiwara R."/>
            <person name="Zhan B."/>
            <person name="Aroian R.V."/>
            <person name="Pafco B."/>
            <person name="Schwarz E.M."/>
        </authorList>
    </citation>
    <scope>NUCLEOTIDE SEQUENCE [LARGE SCALE GENOMIC DNA]</scope>
    <source>
        <strain evidence="1 2">Aroian</strain>
        <tissue evidence="1">Whole animal</tissue>
    </source>
</reference>
<keyword evidence="2" id="KW-1185">Reference proteome</keyword>
<dbReference type="EMBL" id="JAVFWL010000002">
    <property type="protein sequence ID" value="KAK6736342.1"/>
    <property type="molecule type" value="Genomic_DNA"/>
</dbReference>
<proteinExistence type="predicted"/>
<sequence length="124" mass="14522">MNRLCKNSRFTAFDLIFEYSNIPPAQWMFYDVILECLMFILYPLIRTGTFLSHSAPVAIFHFIHAASTRARPSSSMLPVEVTLDPREWPAYSSSTSYNAGRLRIKQLRLPHILFWYFMRPHGHP</sequence>
<dbReference type="Proteomes" id="UP001303046">
    <property type="component" value="Unassembled WGS sequence"/>
</dbReference>
<evidence type="ECO:0000313" key="1">
    <source>
        <dbReference type="EMBL" id="KAK6736342.1"/>
    </source>
</evidence>
<evidence type="ECO:0000313" key="2">
    <source>
        <dbReference type="Proteomes" id="UP001303046"/>
    </source>
</evidence>